<evidence type="ECO:0000313" key="2">
    <source>
        <dbReference type="Proteomes" id="UP001060085"/>
    </source>
</evidence>
<dbReference type="EMBL" id="CM044704">
    <property type="protein sequence ID" value="KAI5667042.1"/>
    <property type="molecule type" value="Genomic_DNA"/>
</dbReference>
<protein>
    <submittedName>
        <fullName evidence="1">Uncharacterized protein</fullName>
    </submittedName>
</protein>
<proteinExistence type="predicted"/>
<keyword evidence="2" id="KW-1185">Reference proteome</keyword>
<gene>
    <name evidence="1" type="ORF">M9H77_16895</name>
</gene>
<accession>A0ACC0B383</accession>
<comment type="caution">
    <text evidence="1">The sequence shown here is derived from an EMBL/GenBank/DDBJ whole genome shotgun (WGS) entry which is preliminary data.</text>
</comment>
<evidence type="ECO:0000313" key="1">
    <source>
        <dbReference type="EMBL" id="KAI5667042.1"/>
    </source>
</evidence>
<reference evidence="2" key="1">
    <citation type="journal article" date="2023" name="Nat. Plants">
        <title>Single-cell RNA sequencing provides a high-resolution roadmap for understanding the multicellular compartmentation of specialized metabolism.</title>
        <authorList>
            <person name="Sun S."/>
            <person name="Shen X."/>
            <person name="Li Y."/>
            <person name="Li Y."/>
            <person name="Wang S."/>
            <person name="Li R."/>
            <person name="Zhang H."/>
            <person name="Shen G."/>
            <person name="Guo B."/>
            <person name="Wei J."/>
            <person name="Xu J."/>
            <person name="St-Pierre B."/>
            <person name="Chen S."/>
            <person name="Sun C."/>
        </authorList>
    </citation>
    <scope>NUCLEOTIDE SEQUENCE [LARGE SCALE GENOMIC DNA]</scope>
</reference>
<name>A0ACC0B383_CATRO</name>
<dbReference type="Proteomes" id="UP001060085">
    <property type="component" value="Linkage Group LG04"/>
</dbReference>
<sequence length="165" mass="19695">MQGRNTMKEVLCLSAQWGYIVFYRNYEDSIVLSDIVVAHPTSIAMIRTWPYVLIIDTTYKTNKRHIDQNVLAKLTEMMKDEVVASWFINGSWHKLINEIDEPKYLRKLDVLKMKWQKRPDFSHYLFNTWLNPLVHKFCKVWTSQVMHFGDETMNRVESKHSVLKL</sequence>
<organism evidence="1 2">
    <name type="scientific">Catharanthus roseus</name>
    <name type="common">Madagascar periwinkle</name>
    <name type="synonym">Vinca rosea</name>
    <dbReference type="NCBI Taxonomy" id="4058"/>
    <lineage>
        <taxon>Eukaryota</taxon>
        <taxon>Viridiplantae</taxon>
        <taxon>Streptophyta</taxon>
        <taxon>Embryophyta</taxon>
        <taxon>Tracheophyta</taxon>
        <taxon>Spermatophyta</taxon>
        <taxon>Magnoliopsida</taxon>
        <taxon>eudicotyledons</taxon>
        <taxon>Gunneridae</taxon>
        <taxon>Pentapetalae</taxon>
        <taxon>asterids</taxon>
        <taxon>lamiids</taxon>
        <taxon>Gentianales</taxon>
        <taxon>Apocynaceae</taxon>
        <taxon>Rauvolfioideae</taxon>
        <taxon>Vinceae</taxon>
        <taxon>Catharanthinae</taxon>
        <taxon>Catharanthus</taxon>
    </lineage>
</organism>